<reference evidence="1" key="1">
    <citation type="submission" date="2020-02" db="EMBL/GenBank/DDBJ databases">
        <authorList>
            <person name="Meier V. D."/>
        </authorList>
    </citation>
    <scope>NUCLEOTIDE SEQUENCE</scope>
    <source>
        <strain evidence="1">AVDCRST_MAG71</strain>
    </source>
</reference>
<dbReference type="EMBL" id="CADCUA010000501">
    <property type="protein sequence ID" value="CAA9339587.1"/>
    <property type="molecule type" value="Genomic_DNA"/>
</dbReference>
<proteinExistence type="predicted"/>
<sequence>MADAAGHVEAERNGLAGFDQRGVVRAGFERAHQRRRHAALHAQHARALGTDQAERFQLVPGLPHAEHAGAAAGGVDHRVRQRPLRFTRGRFSELQAERLLAVDAPARLLERGDGEVSLRHVMLLEIRPGLADRRADEFQLHAFRPLLRGGCNAAENRQRRVARHRDRDRQAAGERVTRERITGIALRRHRQVCEAKPARLRGDHRHAAVLEALRRVRAETRVRLALFLHLQHQPGLRGERVLAVIQQRRRAAADIDDVLGVVRVVDVQRHQPAEAPHVAARRVVPLRIRLLGREPRQVQHHLHRPAVDRVQVHRRVGGVFDAGGEAAKAAYVGHARRLRMRSVRHGACTRHRLRVPDVCGCAAGVRDVGLTLCVFVISIRRCTGCDPRTAICTTLKHAGSDQNALRMAHGACARCVQLPRWRVAGVLRIDADTARLRQRKKPGTGDDASVPGLHR</sequence>
<accession>A0A6J4LSA6</accession>
<evidence type="ECO:0000313" key="1">
    <source>
        <dbReference type="EMBL" id="CAA9339587.1"/>
    </source>
</evidence>
<protein>
    <submittedName>
        <fullName evidence="1">Uncharacterized protein</fullName>
    </submittedName>
</protein>
<organism evidence="1">
    <name type="scientific">uncultured Lysobacter sp</name>
    <dbReference type="NCBI Taxonomy" id="271060"/>
    <lineage>
        <taxon>Bacteria</taxon>
        <taxon>Pseudomonadati</taxon>
        <taxon>Pseudomonadota</taxon>
        <taxon>Gammaproteobacteria</taxon>
        <taxon>Lysobacterales</taxon>
        <taxon>Lysobacteraceae</taxon>
        <taxon>Lysobacter</taxon>
        <taxon>environmental samples</taxon>
    </lineage>
</organism>
<name>A0A6J4LSA6_9GAMM</name>
<dbReference type="AlphaFoldDB" id="A0A6J4LSA6"/>
<gene>
    <name evidence="1" type="ORF">AVDCRST_MAG71-2155</name>
</gene>